<reference evidence="1" key="1">
    <citation type="submission" date="2020-02" db="EMBL/GenBank/DDBJ databases">
        <authorList>
            <person name="Meier V. D."/>
        </authorList>
    </citation>
    <scope>NUCLEOTIDE SEQUENCE</scope>
    <source>
        <strain evidence="1">AVDCRST_MAG10</strain>
    </source>
</reference>
<dbReference type="EMBL" id="CADCTB010000080">
    <property type="protein sequence ID" value="CAA9231407.1"/>
    <property type="molecule type" value="Genomic_DNA"/>
</dbReference>
<proteinExistence type="predicted"/>
<evidence type="ECO:0008006" key="2">
    <source>
        <dbReference type="Google" id="ProtNLM"/>
    </source>
</evidence>
<name>A0A6J4HS92_9ACTN</name>
<protein>
    <recommendedName>
        <fullName evidence="2">Response regulatory domain-containing protein</fullName>
    </recommendedName>
</protein>
<organism evidence="1">
    <name type="scientific">uncultured Acidimicrobiales bacterium</name>
    <dbReference type="NCBI Taxonomy" id="310071"/>
    <lineage>
        <taxon>Bacteria</taxon>
        <taxon>Bacillati</taxon>
        <taxon>Actinomycetota</taxon>
        <taxon>Acidimicrobiia</taxon>
        <taxon>Acidimicrobiales</taxon>
        <taxon>environmental samples</taxon>
    </lineage>
</organism>
<dbReference type="AlphaFoldDB" id="A0A6J4HS92"/>
<sequence>MTRVVAYVPDLMDRSKVAAAGDCIFVSRPSDLAALSAEADVVVVDLTKPGVVDVLPDLDARIIGFANHTSRDVMDAARAAGCEQVLPRSDFFARIDELLA</sequence>
<accession>A0A6J4HS92</accession>
<gene>
    <name evidence="1" type="ORF">AVDCRST_MAG10-1186</name>
</gene>
<evidence type="ECO:0000313" key="1">
    <source>
        <dbReference type="EMBL" id="CAA9231407.1"/>
    </source>
</evidence>